<keyword evidence="5" id="KW-0735">Signal-anchor</keyword>
<comment type="subcellular location">
    <subcellularLocation>
        <location evidence="1">Golgi apparatus membrane</location>
        <topology evidence="1">Single-pass type II membrane protein</topology>
    </subcellularLocation>
</comment>
<dbReference type="Proteomes" id="UP000694865">
    <property type="component" value="Unplaced"/>
</dbReference>
<evidence type="ECO:0000256" key="5">
    <source>
        <dbReference type="ARBA" id="ARBA00022968"/>
    </source>
</evidence>
<evidence type="ECO:0000313" key="11">
    <source>
        <dbReference type="RefSeq" id="XP_006817509.1"/>
    </source>
</evidence>
<comment type="similarity">
    <text evidence="2">Belongs to the galactose-3-O-sulfotransferase family.</text>
</comment>
<keyword evidence="6" id="KW-1133">Transmembrane helix</keyword>
<keyword evidence="10" id="KW-1185">Reference proteome</keyword>
<evidence type="ECO:0000256" key="3">
    <source>
        <dbReference type="ARBA" id="ARBA00022679"/>
    </source>
</evidence>
<reference evidence="11" key="1">
    <citation type="submission" date="2025-08" db="UniProtKB">
        <authorList>
            <consortium name="RefSeq"/>
        </authorList>
    </citation>
    <scope>IDENTIFICATION</scope>
    <source>
        <tissue evidence="11">Testes</tissue>
    </source>
</reference>
<dbReference type="GeneID" id="102804286"/>
<accession>A0ABM0MBW8</accession>
<gene>
    <name evidence="11" type="primary">LOC102804286</name>
</gene>
<evidence type="ECO:0000256" key="7">
    <source>
        <dbReference type="ARBA" id="ARBA00023034"/>
    </source>
</evidence>
<dbReference type="RefSeq" id="XP_006817509.1">
    <property type="nucleotide sequence ID" value="XM_006817446.1"/>
</dbReference>
<sequence>MVSNFADMKNYDMLTNHARYNRRKLDSLIPNATYITILRHPVQQFESAFGYFQWGRFIPAKDPISEFLRNPEKFTNKIPTNTRNGQLFDLGLSATKTLDAEIVNETLQTLHKEIDVVLITEYFDESLLILRDLLCWSVNDILYISNGIRSDNRRSNLTSTDKDKILEWNKSDLKLYLYFRKVLFNEIRHYGPCFKYHLQEFRKLQNETLEKCIEMGQFKYIEGKEFRHVLKENATEFCKDLWKGDVTFTKLNRMQL</sequence>
<keyword evidence="4" id="KW-0812">Transmembrane</keyword>
<evidence type="ECO:0000313" key="10">
    <source>
        <dbReference type="Proteomes" id="UP000694865"/>
    </source>
</evidence>
<evidence type="ECO:0000256" key="9">
    <source>
        <dbReference type="ARBA" id="ARBA00023180"/>
    </source>
</evidence>
<proteinExistence type="inferred from homology"/>
<evidence type="ECO:0000256" key="4">
    <source>
        <dbReference type="ARBA" id="ARBA00022692"/>
    </source>
</evidence>
<evidence type="ECO:0000256" key="6">
    <source>
        <dbReference type="ARBA" id="ARBA00022989"/>
    </source>
</evidence>
<dbReference type="InterPro" id="IPR009729">
    <property type="entry name" value="Gal-3-0_sulfotransfrase"/>
</dbReference>
<dbReference type="InterPro" id="IPR027417">
    <property type="entry name" value="P-loop_NTPase"/>
</dbReference>
<keyword evidence="9" id="KW-0325">Glycoprotein</keyword>
<organism evidence="10 11">
    <name type="scientific">Saccoglossus kowalevskii</name>
    <name type="common">Acorn worm</name>
    <dbReference type="NCBI Taxonomy" id="10224"/>
    <lineage>
        <taxon>Eukaryota</taxon>
        <taxon>Metazoa</taxon>
        <taxon>Hemichordata</taxon>
        <taxon>Enteropneusta</taxon>
        <taxon>Harrimaniidae</taxon>
        <taxon>Saccoglossus</taxon>
    </lineage>
</organism>
<keyword evidence="8" id="KW-0472">Membrane</keyword>
<keyword evidence="3" id="KW-0808">Transferase</keyword>
<dbReference type="PANTHER" id="PTHR14647:SF87">
    <property type="entry name" value="PUTATIVE-RELATED"/>
    <property type="match status" value="1"/>
</dbReference>
<dbReference type="PANTHER" id="PTHR14647">
    <property type="entry name" value="GALACTOSE-3-O-SULFOTRANSFERASE"/>
    <property type="match status" value="1"/>
</dbReference>
<evidence type="ECO:0000256" key="1">
    <source>
        <dbReference type="ARBA" id="ARBA00004323"/>
    </source>
</evidence>
<protein>
    <submittedName>
        <fullName evidence="11">Galactosylceramide sulfotransferase-like</fullName>
    </submittedName>
</protein>
<keyword evidence="7" id="KW-0333">Golgi apparatus</keyword>
<dbReference type="SUPFAM" id="SSF52540">
    <property type="entry name" value="P-loop containing nucleoside triphosphate hydrolases"/>
    <property type="match status" value="1"/>
</dbReference>
<dbReference type="Pfam" id="PF06990">
    <property type="entry name" value="Gal-3-0_sulfotr"/>
    <property type="match status" value="1"/>
</dbReference>
<name>A0ABM0MBW8_SACKO</name>
<evidence type="ECO:0000256" key="2">
    <source>
        <dbReference type="ARBA" id="ARBA00008124"/>
    </source>
</evidence>
<dbReference type="Gene3D" id="3.40.50.300">
    <property type="entry name" value="P-loop containing nucleotide triphosphate hydrolases"/>
    <property type="match status" value="1"/>
</dbReference>
<evidence type="ECO:0000256" key="8">
    <source>
        <dbReference type="ARBA" id="ARBA00023136"/>
    </source>
</evidence>